<protein>
    <recommendedName>
        <fullName evidence="5 15">Pyruvate kinase</fullName>
        <ecNumber evidence="5 15">2.7.1.40</ecNumber>
    </recommendedName>
</protein>
<dbReference type="GeneID" id="9683068"/>
<reference evidence="19 20" key="1">
    <citation type="journal article" date="2009" name="Science">
        <title>Green evolution and dynamic adaptations revealed by genomes of the marine picoeukaryotes Micromonas.</title>
        <authorList>
            <person name="Worden A.Z."/>
            <person name="Lee J.H."/>
            <person name="Mock T."/>
            <person name="Rouze P."/>
            <person name="Simmons M.P."/>
            <person name="Aerts A.L."/>
            <person name="Allen A.E."/>
            <person name="Cuvelier M.L."/>
            <person name="Derelle E."/>
            <person name="Everett M.V."/>
            <person name="Foulon E."/>
            <person name="Grimwood J."/>
            <person name="Gundlach H."/>
            <person name="Henrissat B."/>
            <person name="Napoli C."/>
            <person name="McDonald S.M."/>
            <person name="Parker M.S."/>
            <person name="Rombauts S."/>
            <person name="Salamov A."/>
            <person name="Von Dassow P."/>
            <person name="Badger J.H."/>
            <person name="Coutinho P.M."/>
            <person name="Demir E."/>
            <person name="Dubchak I."/>
            <person name="Gentemann C."/>
            <person name="Eikrem W."/>
            <person name="Gready J.E."/>
            <person name="John U."/>
            <person name="Lanier W."/>
            <person name="Lindquist E.A."/>
            <person name="Lucas S."/>
            <person name="Mayer K.F."/>
            <person name="Moreau H."/>
            <person name="Not F."/>
            <person name="Otillar R."/>
            <person name="Panaud O."/>
            <person name="Pangilinan J."/>
            <person name="Paulsen I."/>
            <person name="Piegu B."/>
            <person name="Poliakov A."/>
            <person name="Robbens S."/>
            <person name="Schmutz J."/>
            <person name="Toulza E."/>
            <person name="Wyss T."/>
            <person name="Zelensky A."/>
            <person name="Zhou K."/>
            <person name="Armbrust E.V."/>
            <person name="Bhattacharya D."/>
            <person name="Goodenough U.W."/>
            <person name="Van de Peer Y."/>
            <person name="Grigoriev I.V."/>
        </authorList>
    </citation>
    <scope>NUCLEOTIDE SEQUENCE [LARGE SCALE GENOMIC DNA]</scope>
    <source>
        <strain evidence="19 20">CCMP1545</strain>
    </source>
</reference>
<evidence type="ECO:0000256" key="14">
    <source>
        <dbReference type="ARBA" id="ARBA00048152"/>
    </source>
</evidence>
<evidence type="ECO:0000256" key="5">
    <source>
        <dbReference type="ARBA" id="ARBA00012142"/>
    </source>
</evidence>
<proteinExistence type="inferred from homology"/>
<evidence type="ECO:0000256" key="2">
    <source>
        <dbReference type="ARBA" id="ARBA00001958"/>
    </source>
</evidence>
<dbReference type="Gene3D" id="3.20.20.60">
    <property type="entry name" value="Phosphoenolpyruvate-binding domains"/>
    <property type="match status" value="1"/>
</dbReference>
<feature type="region of interest" description="Disordered" evidence="16">
    <location>
        <begin position="1"/>
        <end position="42"/>
    </location>
</feature>
<evidence type="ECO:0000256" key="13">
    <source>
        <dbReference type="ARBA" id="ARBA00023317"/>
    </source>
</evidence>
<dbReference type="GO" id="GO:0030955">
    <property type="term" value="F:potassium ion binding"/>
    <property type="evidence" value="ECO:0007669"/>
    <property type="project" value="InterPro"/>
</dbReference>
<dbReference type="GO" id="GO:0016301">
    <property type="term" value="F:kinase activity"/>
    <property type="evidence" value="ECO:0007669"/>
    <property type="project" value="UniProtKB-KW"/>
</dbReference>
<evidence type="ECO:0000256" key="11">
    <source>
        <dbReference type="ARBA" id="ARBA00022842"/>
    </source>
</evidence>
<dbReference type="InterPro" id="IPR015806">
    <property type="entry name" value="Pyrv_Knase_insert_dom_sf"/>
</dbReference>
<evidence type="ECO:0000256" key="15">
    <source>
        <dbReference type="RuleBase" id="RU000504"/>
    </source>
</evidence>
<dbReference type="InterPro" id="IPR015813">
    <property type="entry name" value="Pyrv/PenolPyrv_kinase-like_dom"/>
</dbReference>
<evidence type="ECO:0000256" key="3">
    <source>
        <dbReference type="ARBA" id="ARBA00004997"/>
    </source>
</evidence>
<evidence type="ECO:0000313" key="20">
    <source>
        <dbReference type="Proteomes" id="UP000001876"/>
    </source>
</evidence>
<dbReference type="GO" id="GO:0005524">
    <property type="term" value="F:ATP binding"/>
    <property type="evidence" value="ECO:0007669"/>
    <property type="project" value="UniProtKB-KW"/>
</dbReference>
<dbReference type="Gene3D" id="2.40.33.10">
    <property type="entry name" value="PK beta-barrel domain-like"/>
    <property type="match status" value="1"/>
</dbReference>
<comment type="cofactor">
    <cofactor evidence="1">
        <name>Mg(2+)</name>
        <dbReference type="ChEBI" id="CHEBI:18420"/>
    </cofactor>
</comment>
<keyword evidence="8" id="KW-0547">Nucleotide-binding</keyword>
<keyword evidence="13" id="KW-0670">Pyruvate</keyword>
<evidence type="ECO:0000256" key="16">
    <source>
        <dbReference type="SAM" id="MobiDB-lite"/>
    </source>
</evidence>
<dbReference type="SUPFAM" id="SSF50800">
    <property type="entry name" value="PK beta-barrel domain-like"/>
    <property type="match status" value="1"/>
</dbReference>
<feature type="domain" description="Pyruvate kinase barrel" evidence="17">
    <location>
        <begin position="129"/>
        <end position="455"/>
    </location>
</feature>
<dbReference type="EMBL" id="GG663738">
    <property type="protein sequence ID" value="EEH57906.1"/>
    <property type="molecule type" value="Genomic_DNA"/>
</dbReference>
<dbReference type="Pfam" id="PF00224">
    <property type="entry name" value="PK"/>
    <property type="match status" value="1"/>
</dbReference>
<gene>
    <name evidence="19" type="ORF">MICPUCDRAFT_49534</name>
</gene>
<evidence type="ECO:0000256" key="6">
    <source>
        <dbReference type="ARBA" id="ARBA00022679"/>
    </source>
</evidence>
<organism evidence="20">
    <name type="scientific">Micromonas pusilla (strain CCMP1545)</name>
    <name type="common">Picoplanktonic green alga</name>
    <dbReference type="NCBI Taxonomy" id="564608"/>
    <lineage>
        <taxon>Eukaryota</taxon>
        <taxon>Viridiplantae</taxon>
        <taxon>Chlorophyta</taxon>
        <taxon>Mamiellophyceae</taxon>
        <taxon>Mamiellales</taxon>
        <taxon>Mamiellaceae</taxon>
        <taxon>Micromonas</taxon>
    </lineage>
</organism>
<dbReference type="Proteomes" id="UP000001876">
    <property type="component" value="Unassembled WGS sequence"/>
</dbReference>
<dbReference type="InterPro" id="IPR015793">
    <property type="entry name" value="Pyrv_Knase_brl"/>
</dbReference>
<dbReference type="OrthoDB" id="108365at2759"/>
<evidence type="ECO:0000256" key="1">
    <source>
        <dbReference type="ARBA" id="ARBA00001946"/>
    </source>
</evidence>
<name>C1MPG8_MICPC</name>
<evidence type="ECO:0000256" key="4">
    <source>
        <dbReference type="ARBA" id="ARBA00008663"/>
    </source>
</evidence>
<dbReference type="Gene3D" id="3.40.1380.20">
    <property type="entry name" value="Pyruvate kinase, C-terminal domain"/>
    <property type="match status" value="1"/>
</dbReference>
<evidence type="ECO:0000313" key="19">
    <source>
        <dbReference type="EMBL" id="EEH57906.1"/>
    </source>
</evidence>
<dbReference type="EC" id="2.7.1.40" evidence="5 15"/>
<dbReference type="eggNOG" id="KOG2323">
    <property type="taxonomic scope" value="Eukaryota"/>
</dbReference>
<dbReference type="PANTHER" id="PTHR11817">
    <property type="entry name" value="PYRUVATE KINASE"/>
    <property type="match status" value="1"/>
</dbReference>
<keyword evidence="11 15" id="KW-0460">Magnesium</keyword>
<evidence type="ECO:0000256" key="10">
    <source>
        <dbReference type="ARBA" id="ARBA00022840"/>
    </source>
</evidence>
<sequence length="665" mass="71042">MLAMRAGAATTPTPRRGASSPSRSAPASASTLIAKKRNEIQHRVLRPRRPRVVVLAAASAASPNPGPGRANRTRVNVATTTPTPQASPMSLSSPPMSSVDGFMDVSMPTVLNANLGSVMAPPACDLDPKKTHIVCTLGPSSRTVDDLEDLLRAGMSVARFNFSHGTHEYHLESLQNLREACKNTGKICAVLLDTKGPEIRTGTLENGEPVKLKRGGDVTLTTDYAVPGNASLLAVSYEHMARDVKTGTRILMADGSVMLEVLSTDVAAGTVACKCLNDATIGERKNCNLPGVKVDLPTLTEKDLHDIVGFGVVHDVDFIAASFVRKGSDVKKIREVLDSAGGKTIHIISKVENHEGLCNYDDIVRESDGIMVARGDLGMEIPLERIFWVQKMMIRKANLAGKPVITATQMLDSMIAAPRPTRAEATDVANAVLDGTDCVMLSGETAAGAYPRESVEIMAGICEEAERCVDNWTLSQSLLNTTMAGTISPLTTIESLASSTVMTAAKVRASCIVVLAANGDAARMIAKYRPAVPVVVGVVPRSARKSIGFQEKELRGQQVARQLMLTRGLIPTVVQPPSEVDVDDESRAPIAAKKCVMQAVDHARKLLLVRPGDKVVAMYNVEKRCAVVRVIEIPPECDPDCVDEACDVECQLDENFLTPGSGDQD</sequence>
<accession>C1MPG8</accession>
<dbReference type="STRING" id="564608.C1MPG8"/>
<dbReference type="InterPro" id="IPR001697">
    <property type="entry name" value="Pyr_Knase"/>
</dbReference>
<evidence type="ECO:0000259" key="17">
    <source>
        <dbReference type="Pfam" id="PF00224"/>
    </source>
</evidence>
<dbReference type="AlphaFoldDB" id="C1MPG8"/>
<keyword evidence="12 15" id="KW-0324">Glycolysis</keyword>
<dbReference type="FunFam" id="2.40.33.10:FF:000001">
    <property type="entry name" value="Pyruvate kinase"/>
    <property type="match status" value="1"/>
</dbReference>
<dbReference type="RefSeq" id="XP_003057955.1">
    <property type="nucleotide sequence ID" value="XM_003057909.1"/>
</dbReference>
<dbReference type="InterPro" id="IPR011037">
    <property type="entry name" value="Pyrv_Knase-like_insert_dom_sf"/>
</dbReference>
<dbReference type="SUPFAM" id="SSF52935">
    <property type="entry name" value="PK C-terminal domain-like"/>
    <property type="match status" value="1"/>
</dbReference>
<dbReference type="InterPro" id="IPR018209">
    <property type="entry name" value="Pyrv_Knase_AS"/>
</dbReference>
<dbReference type="GO" id="GO:0000287">
    <property type="term" value="F:magnesium ion binding"/>
    <property type="evidence" value="ECO:0007669"/>
    <property type="project" value="InterPro"/>
</dbReference>
<comment type="similarity">
    <text evidence="4 15">Belongs to the pyruvate kinase family.</text>
</comment>
<dbReference type="Pfam" id="PF02887">
    <property type="entry name" value="PK_C"/>
    <property type="match status" value="1"/>
</dbReference>
<dbReference type="PROSITE" id="PS00110">
    <property type="entry name" value="PYRUVATE_KINASE"/>
    <property type="match status" value="1"/>
</dbReference>
<comment type="catalytic activity">
    <reaction evidence="14 15">
        <text>pyruvate + ATP = phosphoenolpyruvate + ADP + H(+)</text>
        <dbReference type="Rhea" id="RHEA:18157"/>
        <dbReference type="ChEBI" id="CHEBI:15361"/>
        <dbReference type="ChEBI" id="CHEBI:15378"/>
        <dbReference type="ChEBI" id="CHEBI:30616"/>
        <dbReference type="ChEBI" id="CHEBI:58702"/>
        <dbReference type="ChEBI" id="CHEBI:456216"/>
        <dbReference type="EC" id="2.7.1.40"/>
    </reaction>
</comment>
<evidence type="ECO:0000256" key="7">
    <source>
        <dbReference type="ARBA" id="ARBA00022723"/>
    </source>
</evidence>
<evidence type="ECO:0000256" key="9">
    <source>
        <dbReference type="ARBA" id="ARBA00022777"/>
    </source>
</evidence>
<dbReference type="PRINTS" id="PR01050">
    <property type="entry name" value="PYRUVTKNASE"/>
</dbReference>
<dbReference type="SUPFAM" id="SSF51621">
    <property type="entry name" value="Phosphoenolpyruvate/pyruvate domain"/>
    <property type="match status" value="1"/>
</dbReference>
<feature type="compositionally biased region" description="Low complexity" evidence="16">
    <location>
        <begin position="10"/>
        <end position="31"/>
    </location>
</feature>
<evidence type="ECO:0000259" key="18">
    <source>
        <dbReference type="Pfam" id="PF02887"/>
    </source>
</evidence>
<dbReference type="InterPro" id="IPR040442">
    <property type="entry name" value="Pyrv_kinase-like_dom_sf"/>
</dbReference>
<dbReference type="NCBIfam" id="NF004978">
    <property type="entry name" value="PRK06354.1"/>
    <property type="match status" value="1"/>
</dbReference>
<keyword evidence="20" id="KW-1185">Reference proteome</keyword>
<keyword evidence="10" id="KW-0067">ATP-binding</keyword>
<dbReference type="GO" id="GO:0004743">
    <property type="term" value="F:pyruvate kinase activity"/>
    <property type="evidence" value="ECO:0007669"/>
    <property type="project" value="UniProtKB-EC"/>
</dbReference>
<evidence type="ECO:0000256" key="12">
    <source>
        <dbReference type="ARBA" id="ARBA00023152"/>
    </source>
</evidence>
<comment type="cofactor">
    <cofactor evidence="2">
        <name>K(+)</name>
        <dbReference type="ChEBI" id="CHEBI:29103"/>
    </cofactor>
</comment>
<keyword evidence="6 15" id="KW-0808">Transferase</keyword>
<keyword evidence="7" id="KW-0479">Metal-binding</keyword>
<comment type="pathway">
    <text evidence="3 15">Carbohydrate degradation; glycolysis; pyruvate from D-glyceraldehyde 3-phosphate: step 5/5.</text>
</comment>
<dbReference type="NCBIfam" id="NF004491">
    <property type="entry name" value="PRK05826.1"/>
    <property type="match status" value="1"/>
</dbReference>
<dbReference type="NCBIfam" id="TIGR01064">
    <property type="entry name" value="pyruv_kin"/>
    <property type="match status" value="1"/>
</dbReference>
<feature type="domain" description="Pyruvate kinase C-terminal" evidence="18">
    <location>
        <begin position="494"/>
        <end position="623"/>
    </location>
</feature>
<dbReference type="GO" id="GO:0006950">
    <property type="term" value="P:response to stress"/>
    <property type="evidence" value="ECO:0007669"/>
    <property type="project" value="UniProtKB-ARBA"/>
</dbReference>
<dbReference type="KEGG" id="mpp:MICPUCDRAFT_49534"/>
<evidence type="ECO:0000256" key="8">
    <source>
        <dbReference type="ARBA" id="ARBA00022741"/>
    </source>
</evidence>
<dbReference type="InterPro" id="IPR015795">
    <property type="entry name" value="Pyrv_Knase_C"/>
</dbReference>
<dbReference type="UniPathway" id="UPA00109">
    <property type="reaction ID" value="UER00188"/>
</dbReference>
<dbReference type="InterPro" id="IPR036918">
    <property type="entry name" value="Pyrv_Knase_C_sf"/>
</dbReference>
<dbReference type="FunFam" id="3.20.20.60:FF:000001">
    <property type="entry name" value="Pyruvate kinase"/>
    <property type="match status" value="1"/>
</dbReference>
<keyword evidence="9 15" id="KW-0418">Kinase</keyword>